<name>A0ACC3BRU6_PYRYE</name>
<evidence type="ECO:0000313" key="2">
    <source>
        <dbReference type="Proteomes" id="UP000798662"/>
    </source>
</evidence>
<keyword evidence="2" id="KW-1185">Reference proteome</keyword>
<protein>
    <submittedName>
        <fullName evidence="1">Uncharacterized protein</fullName>
    </submittedName>
</protein>
<comment type="caution">
    <text evidence="1">The sequence shown here is derived from an EMBL/GenBank/DDBJ whole genome shotgun (WGS) entry which is preliminary data.</text>
</comment>
<sequence>MGQLVRSLRAGSRARILFKHVAKATVAFNPFDPRAVAAREFLTRVQTPPVRKENPKLAVVAEVLATPAPPTIDLEYVDGTRQHIVAVGLTVDDLLTSVRAATRWAGGGDGGGAPNPFTTLRRERLAAIASEVTPGGDAAARP</sequence>
<gene>
    <name evidence="1" type="ORF">I4F81_003015</name>
</gene>
<accession>A0ACC3BRU6</accession>
<organism evidence="1 2">
    <name type="scientific">Pyropia yezoensis</name>
    <name type="common">Susabi-nori</name>
    <name type="synonym">Porphyra yezoensis</name>
    <dbReference type="NCBI Taxonomy" id="2788"/>
    <lineage>
        <taxon>Eukaryota</taxon>
        <taxon>Rhodophyta</taxon>
        <taxon>Bangiophyceae</taxon>
        <taxon>Bangiales</taxon>
        <taxon>Bangiaceae</taxon>
        <taxon>Pyropia</taxon>
    </lineage>
</organism>
<dbReference type="Proteomes" id="UP000798662">
    <property type="component" value="Chromosome 1"/>
</dbReference>
<reference evidence="1" key="1">
    <citation type="submission" date="2019-11" db="EMBL/GenBank/DDBJ databases">
        <title>Nori genome reveals adaptations in red seaweeds to the harsh intertidal environment.</title>
        <authorList>
            <person name="Wang D."/>
            <person name="Mao Y."/>
        </authorList>
    </citation>
    <scope>NUCLEOTIDE SEQUENCE</scope>
    <source>
        <tissue evidence="1">Gametophyte</tissue>
    </source>
</reference>
<dbReference type="EMBL" id="CM020618">
    <property type="protein sequence ID" value="KAK1860426.1"/>
    <property type="molecule type" value="Genomic_DNA"/>
</dbReference>
<proteinExistence type="predicted"/>
<evidence type="ECO:0000313" key="1">
    <source>
        <dbReference type="EMBL" id="KAK1860426.1"/>
    </source>
</evidence>